<dbReference type="Proteomes" id="UP000242957">
    <property type="component" value="Unassembled WGS sequence"/>
</dbReference>
<evidence type="ECO:0000313" key="20">
    <source>
        <dbReference type="EMBL" id="SDP13404.1"/>
    </source>
</evidence>
<dbReference type="CDD" id="cd00130">
    <property type="entry name" value="PAS"/>
    <property type="match status" value="1"/>
</dbReference>
<evidence type="ECO:0000256" key="12">
    <source>
        <dbReference type="ARBA" id="ARBA00022777"/>
    </source>
</evidence>
<keyword evidence="5" id="KW-0813">Transport</keyword>
<evidence type="ECO:0000256" key="10">
    <source>
        <dbReference type="ARBA" id="ARBA00022692"/>
    </source>
</evidence>
<keyword evidence="7" id="KW-0597">Phosphoprotein</keyword>
<comment type="function">
    <text evidence="17">Member of the two-component regulatory system PhoR/PhoB involved in the phosphate regulon genes expression. PhoR may function as a membrane-associated protein kinase that phosphorylates PhoB in response to environmental signals.</text>
</comment>
<dbReference type="STRING" id="198616.SAMN05216193_1239"/>
<keyword evidence="9" id="KW-0808">Transferase</keyword>
<dbReference type="InterPro" id="IPR005467">
    <property type="entry name" value="His_kinase_dom"/>
</dbReference>
<dbReference type="FunFam" id="3.30.565.10:FF:000032">
    <property type="entry name" value="Phosphate regulon sensor histidine kinase PhoR"/>
    <property type="match status" value="1"/>
</dbReference>
<accession>A0A1H0Q7V6</accession>
<dbReference type="InterPro" id="IPR036890">
    <property type="entry name" value="HATPase_C_sf"/>
</dbReference>
<dbReference type="Pfam" id="PF00512">
    <property type="entry name" value="HisKA"/>
    <property type="match status" value="1"/>
</dbReference>
<evidence type="ECO:0000259" key="19">
    <source>
        <dbReference type="PROSITE" id="PS50112"/>
    </source>
</evidence>
<dbReference type="InterPro" id="IPR050351">
    <property type="entry name" value="BphY/WalK/GraS-like"/>
</dbReference>
<dbReference type="NCBIfam" id="NF008235">
    <property type="entry name" value="PRK11006.1"/>
    <property type="match status" value="1"/>
</dbReference>
<dbReference type="FunFam" id="1.10.287.130:FF:000001">
    <property type="entry name" value="Two-component sensor histidine kinase"/>
    <property type="match status" value="1"/>
</dbReference>
<keyword evidence="14" id="KW-1133">Transmembrane helix</keyword>
<evidence type="ECO:0000256" key="9">
    <source>
        <dbReference type="ARBA" id="ARBA00022679"/>
    </source>
</evidence>
<dbReference type="InterPro" id="IPR021766">
    <property type="entry name" value="PhoR_N"/>
</dbReference>
<gene>
    <name evidence="20" type="ORF">SAMN05216193_1239</name>
</gene>
<evidence type="ECO:0000256" key="16">
    <source>
        <dbReference type="ARBA" id="ARBA00023136"/>
    </source>
</evidence>
<dbReference type="EC" id="2.7.13.3" evidence="3"/>
<dbReference type="Pfam" id="PF02518">
    <property type="entry name" value="HATPase_c"/>
    <property type="match status" value="1"/>
</dbReference>
<dbReference type="GO" id="GO:0004721">
    <property type="term" value="F:phosphoprotein phosphatase activity"/>
    <property type="evidence" value="ECO:0007669"/>
    <property type="project" value="InterPro"/>
</dbReference>
<dbReference type="EMBL" id="FNIJ01000023">
    <property type="protein sequence ID" value="SDP13404.1"/>
    <property type="molecule type" value="Genomic_DNA"/>
</dbReference>
<evidence type="ECO:0000256" key="5">
    <source>
        <dbReference type="ARBA" id="ARBA00022448"/>
    </source>
</evidence>
<evidence type="ECO:0000256" key="13">
    <source>
        <dbReference type="ARBA" id="ARBA00022840"/>
    </source>
</evidence>
<proteinExistence type="predicted"/>
<dbReference type="PRINTS" id="PR00344">
    <property type="entry name" value="BCTRLSENSOR"/>
</dbReference>
<dbReference type="InterPro" id="IPR014310">
    <property type="entry name" value="Sig_transdc_His_kinase_PhoR"/>
</dbReference>
<name>A0A1H0Q7V6_9PSED</name>
<dbReference type="GO" id="GO:0016036">
    <property type="term" value="P:cellular response to phosphate starvation"/>
    <property type="evidence" value="ECO:0007669"/>
    <property type="project" value="TreeGrafter"/>
</dbReference>
<keyword evidence="11" id="KW-0547">Nucleotide-binding</keyword>
<dbReference type="PROSITE" id="PS50112">
    <property type="entry name" value="PAS"/>
    <property type="match status" value="1"/>
</dbReference>
<evidence type="ECO:0000259" key="18">
    <source>
        <dbReference type="PROSITE" id="PS50109"/>
    </source>
</evidence>
<dbReference type="Pfam" id="PF11808">
    <property type="entry name" value="PhoR"/>
    <property type="match status" value="1"/>
</dbReference>
<dbReference type="SUPFAM" id="SSF55874">
    <property type="entry name" value="ATPase domain of HSP90 chaperone/DNA topoisomerase II/histidine kinase"/>
    <property type="match status" value="1"/>
</dbReference>
<dbReference type="InterPro" id="IPR004358">
    <property type="entry name" value="Sig_transdc_His_kin-like_C"/>
</dbReference>
<dbReference type="AlphaFoldDB" id="A0A1H0Q7V6"/>
<keyword evidence="15" id="KW-0902">Two-component regulatory system</keyword>
<dbReference type="PANTHER" id="PTHR45453">
    <property type="entry name" value="PHOSPHATE REGULON SENSOR PROTEIN PHOR"/>
    <property type="match status" value="1"/>
</dbReference>
<dbReference type="InterPro" id="IPR000014">
    <property type="entry name" value="PAS"/>
</dbReference>
<evidence type="ECO:0000256" key="8">
    <source>
        <dbReference type="ARBA" id="ARBA00022592"/>
    </source>
</evidence>
<sequence length="433" mass="48474">MVNKDWRGALFLHLLGVVAGALVVGAITGHFGWALAAGLALYLGWTLRQLQRLYRWLATHEPDEEPPHSHGLWGEVFDSIYRLQRGNQRVRGHLQSVINRMEESTASLRDAIVMLDSDGNLESWNPAAERLLGLKNPQDVGQPVGNLVRHPRFKEYFAGEDYREPLELPSPVDDNLRLQFQITLYGNQRDHLMLVRDVTQVHLLAQMRKDFVANVSHELRTPLTVIAGYLETLLDNADNINPRWTRALQQMQQQAARMQSLLNDLLLLARLDATDYPADSKPVAVDLLLLAIRNDAQALSGGRNHRISLEADPKVKLKGSEAELRSAFSNLVFNAVKYTPDEGEIRIRWWADEQGAHLAVQDSGIGIEAKHIPRLTERFYRVDSSRAANTGGTGLGLAIVKHVLMRHRATLDIASVVGKGSSFTCHFPSQQIA</sequence>
<keyword evidence="21" id="KW-1185">Reference proteome</keyword>
<dbReference type="Gene3D" id="1.10.287.130">
    <property type="match status" value="1"/>
</dbReference>
<comment type="subcellular location">
    <subcellularLocation>
        <location evidence="2">Cell membrane</location>
    </subcellularLocation>
</comment>
<reference evidence="21" key="1">
    <citation type="submission" date="2016-10" db="EMBL/GenBank/DDBJ databases">
        <authorList>
            <person name="Varghese N."/>
            <person name="Submissions S."/>
        </authorList>
    </citation>
    <scope>NUCLEOTIDE SEQUENCE [LARGE SCALE GENOMIC DNA]</scope>
    <source>
        <strain evidence="21">JCM 21621</strain>
    </source>
</reference>
<keyword evidence="10" id="KW-0812">Transmembrane</keyword>
<dbReference type="InterPro" id="IPR003661">
    <property type="entry name" value="HisK_dim/P_dom"/>
</dbReference>
<keyword evidence="12 20" id="KW-0418">Kinase</keyword>
<dbReference type="InterPro" id="IPR036097">
    <property type="entry name" value="HisK_dim/P_sf"/>
</dbReference>
<dbReference type="SUPFAM" id="SSF55785">
    <property type="entry name" value="PYP-like sensor domain (PAS domain)"/>
    <property type="match status" value="1"/>
</dbReference>
<dbReference type="GO" id="GO:0000155">
    <property type="term" value="F:phosphorelay sensor kinase activity"/>
    <property type="evidence" value="ECO:0007669"/>
    <property type="project" value="InterPro"/>
</dbReference>
<dbReference type="Pfam" id="PF00989">
    <property type="entry name" value="PAS"/>
    <property type="match status" value="1"/>
</dbReference>
<feature type="domain" description="PAS" evidence="19">
    <location>
        <begin position="97"/>
        <end position="151"/>
    </location>
</feature>
<evidence type="ECO:0000256" key="6">
    <source>
        <dbReference type="ARBA" id="ARBA00022475"/>
    </source>
</evidence>
<dbReference type="CDD" id="cd00082">
    <property type="entry name" value="HisKA"/>
    <property type="match status" value="1"/>
</dbReference>
<protein>
    <recommendedName>
        <fullName evidence="4">Phosphate regulon sensor protein PhoR</fullName>
        <ecNumber evidence="3">2.7.13.3</ecNumber>
    </recommendedName>
</protein>
<dbReference type="GO" id="GO:0006817">
    <property type="term" value="P:phosphate ion transport"/>
    <property type="evidence" value="ECO:0007669"/>
    <property type="project" value="UniProtKB-KW"/>
</dbReference>
<keyword evidence="13" id="KW-0067">ATP-binding</keyword>
<keyword evidence="6" id="KW-1003">Cell membrane</keyword>
<evidence type="ECO:0000256" key="7">
    <source>
        <dbReference type="ARBA" id="ARBA00022553"/>
    </source>
</evidence>
<comment type="catalytic activity">
    <reaction evidence="1">
        <text>ATP + protein L-histidine = ADP + protein N-phospho-L-histidine.</text>
        <dbReference type="EC" id="2.7.13.3"/>
    </reaction>
</comment>
<dbReference type="GO" id="GO:0005524">
    <property type="term" value="F:ATP binding"/>
    <property type="evidence" value="ECO:0007669"/>
    <property type="project" value="UniProtKB-KW"/>
</dbReference>
<evidence type="ECO:0000256" key="15">
    <source>
        <dbReference type="ARBA" id="ARBA00023012"/>
    </source>
</evidence>
<evidence type="ECO:0000256" key="4">
    <source>
        <dbReference type="ARBA" id="ARBA00019665"/>
    </source>
</evidence>
<evidence type="ECO:0000313" key="21">
    <source>
        <dbReference type="Proteomes" id="UP000242957"/>
    </source>
</evidence>
<evidence type="ECO:0000256" key="2">
    <source>
        <dbReference type="ARBA" id="ARBA00004236"/>
    </source>
</evidence>
<feature type="domain" description="Histidine kinase" evidence="18">
    <location>
        <begin position="214"/>
        <end position="431"/>
    </location>
</feature>
<dbReference type="PANTHER" id="PTHR45453:SF1">
    <property type="entry name" value="PHOSPHATE REGULON SENSOR PROTEIN PHOR"/>
    <property type="match status" value="1"/>
</dbReference>
<dbReference type="PROSITE" id="PS50109">
    <property type="entry name" value="HIS_KIN"/>
    <property type="match status" value="1"/>
</dbReference>
<dbReference type="Gene3D" id="3.30.565.10">
    <property type="entry name" value="Histidine kinase-like ATPase, C-terminal domain"/>
    <property type="match status" value="1"/>
</dbReference>
<dbReference type="SMART" id="SM00091">
    <property type="entry name" value="PAS"/>
    <property type="match status" value="1"/>
</dbReference>
<dbReference type="InterPro" id="IPR013767">
    <property type="entry name" value="PAS_fold"/>
</dbReference>
<dbReference type="GO" id="GO:0006355">
    <property type="term" value="P:regulation of DNA-templated transcription"/>
    <property type="evidence" value="ECO:0007669"/>
    <property type="project" value="InterPro"/>
</dbReference>
<dbReference type="NCBIfam" id="TIGR00229">
    <property type="entry name" value="sensory_box"/>
    <property type="match status" value="1"/>
</dbReference>
<organism evidence="20 21">
    <name type="scientific">Pseudomonas jinjuensis</name>
    <dbReference type="NCBI Taxonomy" id="198616"/>
    <lineage>
        <taxon>Bacteria</taxon>
        <taxon>Pseudomonadati</taxon>
        <taxon>Pseudomonadota</taxon>
        <taxon>Gammaproteobacteria</taxon>
        <taxon>Pseudomonadales</taxon>
        <taxon>Pseudomonadaceae</taxon>
        <taxon>Pseudomonas</taxon>
    </lineage>
</organism>
<evidence type="ECO:0000256" key="1">
    <source>
        <dbReference type="ARBA" id="ARBA00000085"/>
    </source>
</evidence>
<dbReference type="GO" id="GO:0005886">
    <property type="term" value="C:plasma membrane"/>
    <property type="evidence" value="ECO:0007669"/>
    <property type="project" value="UniProtKB-SubCell"/>
</dbReference>
<dbReference type="SMART" id="SM00388">
    <property type="entry name" value="HisKA"/>
    <property type="match status" value="1"/>
</dbReference>
<dbReference type="NCBIfam" id="TIGR02966">
    <property type="entry name" value="phoR_proteo"/>
    <property type="match status" value="1"/>
</dbReference>
<evidence type="ECO:0000256" key="11">
    <source>
        <dbReference type="ARBA" id="ARBA00022741"/>
    </source>
</evidence>
<evidence type="ECO:0000256" key="17">
    <source>
        <dbReference type="ARBA" id="ARBA00025207"/>
    </source>
</evidence>
<keyword evidence="8" id="KW-0592">Phosphate transport</keyword>
<evidence type="ECO:0000256" key="14">
    <source>
        <dbReference type="ARBA" id="ARBA00022989"/>
    </source>
</evidence>
<dbReference type="Gene3D" id="3.30.450.20">
    <property type="entry name" value="PAS domain"/>
    <property type="match status" value="1"/>
</dbReference>
<dbReference type="SUPFAM" id="SSF47384">
    <property type="entry name" value="Homodimeric domain of signal transducing histidine kinase"/>
    <property type="match status" value="1"/>
</dbReference>
<evidence type="ECO:0000256" key="3">
    <source>
        <dbReference type="ARBA" id="ARBA00012438"/>
    </source>
</evidence>
<dbReference type="SMART" id="SM00387">
    <property type="entry name" value="HATPase_c"/>
    <property type="match status" value="1"/>
</dbReference>
<keyword evidence="16" id="KW-0472">Membrane</keyword>
<dbReference type="InterPro" id="IPR035965">
    <property type="entry name" value="PAS-like_dom_sf"/>
</dbReference>
<dbReference type="InterPro" id="IPR003594">
    <property type="entry name" value="HATPase_dom"/>
</dbReference>